<proteinExistence type="predicted"/>
<dbReference type="InterPro" id="IPR008928">
    <property type="entry name" value="6-hairpin_glycosidase_sf"/>
</dbReference>
<dbReference type="InterPro" id="IPR036412">
    <property type="entry name" value="HAD-like_sf"/>
</dbReference>
<dbReference type="Pfam" id="PF03636">
    <property type="entry name" value="Glyco_hydro_65N"/>
    <property type="match status" value="1"/>
</dbReference>
<evidence type="ECO:0000259" key="3">
    <source>
        <dbReference type="Pfam" id="PF03633"/>
    </source>
</evidence>
<keyword evidence="1" id="KW-0378">Hydrolase</keyword>
<accession>A0A1H4IAD8</accession>
<reference evidence="6" key="1">
    <citation type="submission" date="2016-10" db="EMBL/GenBank/DDBJ databases">
        <authorList>
            <person name="Varghese N."/>
            <person name="Submissions S."/>
        </authorList>
    </citation>
    <scope>NUCLEOTIDE SEQUENCE [LARGE SCALE GENOMIC DNA]</scope>
    <source>
        <strain evidence="6">DSM 44498</strain>
    </source>
</reference>
<dbReference type="InterPro" id="IPR005196">
    <property type="entry name" value="Glyco_hydro_65_N"/>
</dbReference>
<feature type="domain" description="Glycoside hydrolase family 65 C-terminal" evidence="3">
    <location>
        <begin position="1232"/>
        <end position="1295"/>
    </location>
</feature>
<dbReference type="InterPro" id="IPR011013">
    <property type="entry name" value="Gal_mutarotase_sf_dom"/>
</dbReference>
<evidence type="ECO:0000313" key="6">
    <source>
        <dbReference type="Proteomes" id="UP000183561"/>
    </source>
</evidence>
<dbReference type="Gene3D" id="2.70.98.40">
    <property type="entry name" value="Glycoside hydrolase, family 65, N-terminal domain"/>
    <property type="match status" value="1"/>
</dbReference>
<keyword evidence="1" id="KW-0326">Glycosidase</keyword>
<dbReference type="Gene3D" id="1.10.150.240">
    <property type="entry name" value="Putative phosphatase, domain 2"/>
    <property type="match status" value="1"/>
</dbReference>
<keyword evidence="6" id="KW-1185">Reference proteome</keyword>
<dbReference type="Pfam" id="PF03632">
    <property type="entry name" value="Glyco_hydro_65m"/>
    <property type="match status" value="1"/>
</dbReference>
<dbReference type="SUPFAM" id="SSF48208">
    <property type="entry name" value="Six-hairpin glycosidases"/>
    <property type="match status" value="1"/>
</dbReference>
<dbReference type="NCBIfam" id="TIGR00685">
    <property type="entry name" value="T6PP"/>
    <property type="match status" value="1"/>
</dbReference>
<dbReference type="NCBIfam" id="TIGR01484">
    <property type="entry name" value="HAD-SF-IIB"/>
    <property type="match status" value="1"/>
</dbReference>
<dbReference type="EMBL" id="FNSV01000002">
    <property type="protein sequence ID" value="SEB30933.1"/>
    <property type="molecule type" value="Genomic_DNA"/>
</dbReference>
<sequence length="1304" mass="144081">MTRPLIDLRHHGAVVFDLDVVVDTEAARTAACADVLDAFLSRRAGEGGVDRGPFRDRDYHRFFEGRTTAAGITDFLTSRGVSLSRGVRGAAADEHTVAGLCARVRQHFRARIARDGVPCVESTVALVRRLRGLGVGTAVFSAGGDVKDVLAAVGIDDLFPIGVDEAAPRNAAAQLGAPLASAVVVTACEDSVADASRAGFALVVAVGRSERTDVLRSRGADVVVGNLSEVELRACDRRLSEIPDAMTSRHELTALLRVRRPAIFLDFDGTLADIVPDPAAAALVDGAAAALSRLAAECPVAVISGRDLADVRERVGMSGIWYAGSHGFELAGPAGQRYENPGALAAVPVLDRVAPVLVERLQHIPGVLVERKRFTVAVHYRNVPAEHVDEVAAAVYDVGGREEALRVTGGRKVIELRPDVEWDKGRALQWILEHVVDAGSTLPIYIGDDLTDEDAFDAVSAEGVGIVVRCREAADRRSAAQFAVNAPTQVRELLERLADLLDRDPADASRAGGWTLFFDGYSPATEKLREALCTVGNGFFATRGCAPEAPAGPGHYPGTYVAGVYNRLSEERSGTALVNESLVNVPNWLTTTFRIDGGPWFDLDAVELLDYRQYLDLRRSVLTRRLRYRDRDGRTTSVVQRRFVAMHLPHVCALQTTIVAEDWSGTVEFRSALDGSVRNTLVDRYRDLASDHLERVHAAELPPDAVLLTMQTNRSRIPVAMAARTTVWFDGKPCNSHYRFFDRDGRTGHDITVDIATGRPVTMEKTVTLFTGRDHAISDPGDEATRWLPGFGRFDELLDGHVLAWEHLWDRVGIDLAGHEDASRIVRFHLLHLLQTVSRNTADLDVGVPARGLHGEAYRGHIFWDELFVFPVLNLRVPALTRSLLHYRYRRLPEARRAASAAGYRGAMFPWQSGSDGREESQQLHLNPRSGRWLPDPSWRQHHIGIAIAYNVWQYYQVTGDLEFLGDFGAEMLVEIARFFASLASYDRARSRFIIRGVVGPDEFHSGYPDAPYDGVDNNAYTNVMAVWVILRAIEALDAVPAPNRADLVDSLHLDAQEMARWSDISRRMFVPFHDQVISQFEGYGDLTELDWDRYRERYGDIQRLDRILEAEGDDVNRYRASKQADVLMLFYLLSADELRDLFGLLEYRFEPDAIPRTIDYYLARTSHGSTLSAVVHSWVLARANRDKAMDYFERVLASDIADIQGGTTAEGIHLAAMAGSIDLLQRCFTGLETRGDRLVLGPQWPETMGALVFPISYRGHQLWLKVSGRQVEVSAGAGNQRPIEIMCRDRVVELRPGCTISLG</sequence>
<evidence type="ECO:0000259" key="2">
    <source>
        <dbReference type="Pfam" id="PF03632"/>
    </source>
</evidence>
<feature type="domain" description="Glycoside hydrolase family 65 N-terminal" evidence="4">
    <location>
        <begin position="519"/>
        <end position="773"/>
    </location>
</feature>
<dbReference type="SUPFAM" id="SSF56784">
    <property type="entry name" value="HAD-like"/>
    <property type="match status" value="2"/>
</dbReference>
<dbReference type="Gene3D" id="3.30.70.1020">
    <property type="entry name" value="Trehalose-6-phosphate phosphatase related protein, domain 2"/>
    <property type="match status" value="1"/>
</dbReference>
<dbReference type="FunFam" id="1.50.10.10:FF:000053">
    <property type="entry name" value="Putative glycosyl hydrolase"/>
    <property type="match status" value="1"/>
</dbReference>
<dbReference type="Pfam" id="PF02358">
    <property type="entry name" value="Trehalose_PPase"/>
    <property type="match status" value="1"/>
</dbReference>
<organism evidence="5 6">
    <name type="scientific">Rhodococcus koreensis</name>
    <dbReference type="NCBI Taxonomy" id="99653"/>
    <lineage>
        <taxon>Bacteria</taxon>
        <taxon>Bacillati</taxon>
        <taxon>Actinomycetota</taxon>
        <taxon>Actinomycetes</taxon>
        <taxon>Mycobacteriales</taxon>
        <taxon>Nocardiaceae</taxon>
        <taxon>Rhodococcus</taxon>
    </lineage>
</organism>
<dbReference type="Gene3D" id="2.60.420.10">
    <property type="entry name" value="Maltose phosphorylase, domain 3"/>
    <property type="match status" value="1"/>
</dbReference>
<dbReference type="PANTHER" id="PTHR11051">
    <property type="entry name" value="GLYCOSYL HYDROLASE-RELATED"/>
    <property type="match status" value="1"/>
</dbReference>
<evidence type="ECO:0000256" key="1">
    <source>
        <dbReference type="ARBA" id="ARBA00023295"/>
    </source>
</evidence>
<name>A0A1H4IAD8_9NOCA</name>
<dbReference type="GO" id="GO:0004553">
    <property type="term" value="F:hydrolase activity, hydrolyzing O-glycosyl compounds"/>
    <property type="evidence" value="ECO:0007669"/>
    <property type="project" value="TreeGrafter"/>
</dbReference>
<dbReference type="InterPro" id="IPR037018">
    <property type="entry name" value="GH65_N"/>
</dbReference>
<dbReference type="InterPro" id="IPR023214">
    <property type="entry name" value="HAD_sf"/>
</dbReference>
<dbReference type="InterPro" id="IPR006379">
    <property type="entry name" value="HAD-SF_hydro_IIB"/>
</dbReference>
<dbReference type="InterPro" id="IPR023198">
    <property type="entry name" value="PGP-like_dom2"/>
</dbReference>
<feature type="domain" description="Glycoside hydrolase family 65 central catalytic" evidence="2">
    <location>
        <begin position="827"/>
        <end position="1222"/>
    </location>
</feature>
<dbReference type="SUPFAM" id="SSF74650">
    <property type="entry name" value="Galactose mutarotase-like"/>
    <property type="match status" value="1"/>
</dbReference>
<dbReference type="Gene3D" id="3.40.50.1000">
    <property type="entry name" value="HAD superfamily/HAD-like"/>
    <property type="match status" value="2"/>
</dbReference>
<dbReference type="Pfam" id="PF03633">
    <property type="entry name" value="Glyco_hydro_65C"/>
    <property type="match status" value="1"/>
</dbReference>
<dbReference type="GO" id="GO:0005992">
    <property type="term" value="P:trehalose biosynthetic process"/>
    <property type="evidence" value="ECO:0007669"/>
    <property type="project" value="InterPro"/>
</dbReference>
<dbReference type="PANTHER" id="PTHR11051:SF8">
    <property type="entry name" value="PROTEIN-GLUCOSYLGALACTOSYLHYDROXYLYSINE GLUCOSIDASE"/>
    <property type="match status" value="1"/>
</dbReference>
<dbReference type="InterPro" id="IPR003337">
    <property type="entry name" value="Trehalose_PPase"/>
</dbReference>
<dbReference type="InterPro" id="IPR005195">
    <property type="entry name" value="Glyco_hydro_65_M"/>
</dbReference>
<dbReference type="GO" id="GO:0016791">
    <property type="term" value="F:phosphatase activity"/>
    <property type="evidence" value="ECO:0007669"/>
    <property type="project" value="UniProtKB-ARBA"/>
</dbReference>
<dbReference type="GO" id="GO:0030246">
    <property type="term" value="F:carbohydrate binding"/>
    <property type="evidence" value="ECO:0007669"/>
    <property type="project" value="InterPro"/>
</dbReference>
<evidence type="ECO:0000313" key="5">
    <source>
        <dbReference type="EMBL" id="SEB30933.1"/>
    </source>
</evidence>
<dbReference type="InterPro" id="IPR005194">
    <property type="entry name" value="Glyco_hydro_65_C"/>
</dbReference>
<gene>
    <name evidence="5" type="ORF">SAMN04490239_0249</name>
</gene>
<dbReference type="InterPro" id="IPR012341">
    <property type="entry name" value="6hp_glycosidase-like_sf"/>
</dbReference>
<protein>
    <submittedName>
        <fullName evidence="5">Trehalose 6-phosphatase</fullName>
    </submittedName>
</protein>
<evidence type="ECO:0000259" key="4">
    <source>
        <dbReference type="Pfam" id="PF03636"/>
    </source>
</evidence>
<dbReference type="Proteomes" id="UP000183561">
    <property type="component" value="Unassembled WGS sequence"/>
</dbReference>
<dbReference type="Gene3D" id="1.50.10.10">
    <property type="match status" value="1"/>
</dbReference>
<dbReference type="CDD" id="cd01627">
    <property type="entry name" value="HAD_TPP"/>
    <property type="match status" value="1"/>
</dbReference>
<dbReference type="GO" id="GO:0016757">
    <property type="term" value="F:glycosyltransferase activity"/>
    <property type="evidence" value="ECO:0007669"/>
    <property type="project" value="UniProtKB-ARBA"/>
</dbReference>